<dbReference type="Proteomes" id="UP000177968">
    <property type="component" value="Unassembled WGS sequence"/>
</dbReference>
<reference evidence="1 2" key="1">
    <citation type="journal article" date="2016" name="Nat. Commun.">
        <title>Thousands of microbial genomes shed light on interconnected biogeochemical processes in an aquifer system.</title>
        <authorList>
            <person name="Anantharaman K."/>
            <person name="Brown C.T."/>
            <person name="Hug L.A."/>
            <person name="Sharon I."/>
            <person name="Castelle C.J."/>
            <person name="Probst A.J."/>
            <person name="Thomas B.C."/>
            <person name="Singh A."/>
            <person name="Wilkins M.J."/>
            <person name="Karaoz U."/>
            <person name="Brodie E.L."/>
            <person name="Williams K.H."/>
            <person name="Hubbard S.S."/>
            <person name="Banfield J.F."/>
        </authorList>
    </citation>
    <scope>NUCLEOTIDE SEQUENCE [LARGE SCALE GENOMIC DNA]</scope>
</reference>
<comment type="caution">
    <text evidence="1">The sequence shown here is derived from an EMBL/GenBank/DDBJ whole genome shotgun (WGS) entry which is preliminary data.</text>
</comment>
<protein>
    <submittedName>
        <fullName evidence="1">Uncharacterized protein</fullName>
    </submittedName>
</protein>
<gene>
    <name evidence="1" type="ORF">A3H15_00900</name>
</gene>
<dbReference type="EMBL" id="MFMO01000009">
    <property type="protein sequence ID" value="OGG88130.1"/>
    <property type="molecule type" value="Genomic_DNA"/>
</dbReference>
<evidence type="ECO:0000313" key="1">
    <source>
        <dbReference type="EMBL" id="OGG88130.1"/>
    </source>
</evidence>
<dbReference type="SUPFAM" id="SSF55920">
    <property type="entry name" value="Creatinase/aminopeptidase"/>
    <property type="match status" value="1"/>
</dbReference>
<dbReference type="InterPro" id="IPR036005">
    <property type="entry name" value="Creatinase/aminopeptidase-like"/>
</dbReference>
<name>A0A1F6FQJ8_9BACT</name>
<proteinExistence type="predicted"/>
<accession>A0A1F6FQJ8</accession>
<dbReference type="AlphaFoldDB" id="A0A1F6FQJ8"/>
<evidence type="ECO:0000313" key="2">
    <source>
        <dbReference type="Proteomes" id="UP000177968"/>
    </source>
</evidence>
<sequence>MTAPADRIAAVQTARKITSEILAQALAFPETKTESAVRADILKGLSARSQLYPAGWYDPPTQGISVLWGMNPFERLQYNSLRDKQFWPNNSSRFEKETVGHVYASSVDRQTNMIGDVALTIYAGTRNDIKKHIRACHDAILNAAEYLEVGKSLSDIYTHAIGHFQSRSLKIGWMTTVQDPYQTNLGHTIPGSYGEELDFGGTFFEIREAIRTKRIFINEGTTFKVPSTCAVTIEARLVDTDERLPNILFHFIVTFSEGKKKICANFDDIFSAMDMKYMYD</sequence>
<organism evidence="1 2">
    <name type="scientific">Candidatus Kaiserbacteria bacterium RIFCSPLOWO2_12_FULL_50_28</name>
    <dbReference type="NCBI Taxonomy" id="1798527"/>
    <lineage>
        <taxon>Bacteria</taxon>
        <taxon>Candidatus Kaiseribacteriota</taxon>
    </lineage>
</organism>